<reference evidence="2 3" key="1">
    <citation type="submission" date="2023-12" db="EMBL/GenBank/DDBJ databases">
        <title>Baltic Sea Cyanobacteria.</title>
        <authorList>
            <person name="Delbaje E."/>
            <person name="Fewer D.P."/>
            <person name="Shishido T.K."/>
        </authorList>
    </citation>
    <scope>NUCLEOTIDE SEQUENCE [LARGE SCALE GENOMIC DNA]</scope>
    <source>
        <strain evidence="2 3">CCNP 1315</strain>
    </source>
</reference>
<sequence>MNSRDLILSSIRKNQPNSEVKLPEITIFNNNSEPLISEFQTQLARMGGQAFEVENIEDIKAKITELYPDAKMICSTLPEITGNKPIKPDTNPHELADVDLAIIRGQFGVAENGAIWLTHEDLVVNALGFLSQHLIILLDSKQLVRDMHQAYQRIELTQTSYGVFMAGPSATGDVEAVIIRGAQGVRSLTVFLLSN</sequence>
<dbReference type="InterPro" id="IPR024185">
    <property type="entry name" value="FTHF_cligase-like_sf"/>
</dbReference>
<evidence type="ECO:0000259" key="1">
    <source>
        <dbReference type="Pfam" id="PF02589"/>
    </source>
</evidence>
<accession>A0ABU5TSG9</accession>
<gene>
    <name evidence="2" type="ORF">VB854_02555</name>
</gene>
<dbReference type="RefSeq" id="WP_323274151.1">
    <property type="nucleotide sequence ID" value="NZ_JAYGHT010000004.1"/>
</dbReference>
<dbReference type="InterPro" id="IPR037171">
    <property type="entry name" value="NagB/RpiA_transferase-like"/>
</dbReference>
<evidence type="ECO:0000313" key="2">
    <source>
        <dbReference type="EMBL" id="MEA5517826.1"/>
    </source>
</evidence>
<name>A0ABU5TSG9_9CYAN</name>
<dbReference type="PANTHER" id="PTHR43682">
    <property type="entry name" value="LACTATE UTILIZATION PROTEIN C"/>
    <property type="match status" value="1"/>
</dbReference>
<evidence type="ECO:0000313" key="3">
    <source>
        <dbReference type="Proteomes" id="UP001301728"/>
    </source>
</evidence>
<dbReference type="Gene3D" id="3.40.50.10420">
    <property type="entry name" value="NagB/RpiA/CoA transferase-like"/>
    <property type="match status" value="1"/>
</dbReference>
<keyword evidence="3" id="KW-1185">Reference proteome</keyword>
<dbReference type="SUPFAM" id="SSF100950">
    <property type="entry name" value="NagB/RpiA/CoA transferase-like"/>
    <property type="match status" value="1"/>
</dbReference>
<dbReference type="InterPro" id="IPR003741">
    <property type="entry name" value="LUD_dom"/>
</dbReference>
<dbReference type="Proteomes" id="UP001301728">
    <property type="component" value="Unassembled WGS sequence"/>
</dbReference>
<proteinExistence type="predicted"/>
<organism evidence="2 3">
    <name type="scientific">Limnoraphis robusta CCNP1315</name>
    <dbReference type="NCBI Taxonomy" id="3110306"/>
    <lineage>
        <taxon>Bacteria</taxon>
        <taxon>Bacillati</taxon>
        <taxon>Cyanobacteriota</taxon>
        <taxon>Cyanophyceae</taxon>
        <taxon>Oscillatoriophycideae</taxon>
        <taxon>Oscillatoriales</taxon>
        <taxon>Sirenicapillariaceae</taxon>
        <taxon>Limnoraphis</taxon>
    </lineage>
</organism>
<dbReference type="EMBL" id="JAYGHT010000004">
    <property type="protein sequence ID" value="MEA5517826.1"/>
    <property type="molecule type" value="Genomic_DNA"/>
</dbReference>
<dbReference type="PANTHER" id="PTHR43682:SF1">
    <property type="entry name" value="LACTATE UTILIZATION PROTEIN C"/>
    <property type="match status" value="1"/>
</dbReference>
<dbReference type="Pfam" id="PF02589">
    <property type="entry name" value="LUD_dom"/>
    <property type="match status" value="1"/>
</dbReference>
<comment type="caution">
    <text evidence="2">The sequence shown here is derived from an EMBL/GenBank/DDBJ whole genome shotgun (WGS) entry which is preliminary data.</text>
</comment>
<feature type="domain" description="LUD" evidence="1">
    <location>
        <begin position="93"/>
        <end position="193"/>
    </location>
</feature>
<protein>
    <submittedName>
        <fullName evidence="2">LUD domain-containing protein</fullName>
    </submittedName>
</protein>